<dbReference type="InterPro" id="IPR027417">
    <property type="entry name" value="P-loop_NTPase"/>
</dbReference>
<dbReference type="PANTHER" id="PTHR47960">
    <property type="entry name" value="DEAD-BOX ATP-DEPENDENT RNA HELICASE 50"/>
    <property type="match status" value="1"/>
</dbReference>
<evidence type="ECO:0000256" key="1">
    <source>
        <dbReference type="ARBA" id="ARBA00012552"/>
    </source>
</evidence>
<dbReference type="SMART" id="SM00490">
    <property type="entry name" value="HELICc"/>
    <property type="match status" value="1"/>
</dbReference>
<evidence type="ECO:0000256" key="2">
    <source>
        <dbReference type="ARBA" id="ARBA00022741"/>
    </source>
</evidence>
<keyword evidence="4" id="KW-0347">Helicase</keyword>
<evidence type="ECO:0000313" key="12">
    <source>
        <dbReference type="Proteomes" id="UP000019473"/>
    </source>
</evidence>
<feature type="compositionally biased region" description="Polar residues" evidence="8">
    <location>
        <begin position="74"/>
        <end position="84"/>
    </location>
</feature>
<dbReference type="GO" id="GO:0005524">
    <property type="term" value="F:ATP binding"/>
    <property type="evidence" value="ECO:0007669"/>
    <property type="project" value="UniProtKB-KW"/>
</dbReference>
<feature type="region of interest" description="Disordered" evidence="8">
    <location>
        <begin position="234"/>
        <end position="278"/>
    </location>
</feature>
<dbReference type="GO" id="GO:0016787">
    <property type="term" value="F:hydrolase activity"/>
    <property type="evidence" value="ECO:0007669"/>
    <property type="project" value="UniProtKB-KW"/>
</dbReference>
<dbReference type="Gene3D" id="3.40.50.300">
    <property type="entry name" value="P-loop containing nucleotide triphosphate hydrolases"/>
    <property type="match status" value="2"/>
</dbReference>
<evidence type="ECO:0000256" key="7">
    <source>
        <dbReference type="ARBA" id="ARBA00047984"/>
    </source>
</evidence>
<feature type="domain" description="Helicase C-terminal" evidence="10">
    <location>
        <begin position="462"/>
        <end position="645"/>
    </location>
</feature>
<dbReference type="Pfam" id="PF00270">
    <property type="entry name" value="DEAD"/>
    <property type="match status" value="1"/>
</dbReference>
<protein>
    <recommendedName>
        <fullName evidence="1">RNA helicase</fullName>
        <ecNumber evidence="1">3.6.4.13</ecNumber>
    </recommendedName>
</protein>
<dbReference type="STRING" id="1182544.W9X0N0"/>
<evidence type="ECO:0000256" key="5">
    <source>
        <dbReference type="ARBA" id="ARBA00022840"/>
    </source>
</evidence>
<feature type="compositionally biased region" description="Basic residues" evidence="8">
    <location>
        <begin position="1"/>
        <end position="12"/>
    </location>
</feature>
<feature type="compositionally biased region" description="Basic and acidic residues" evidence="8">
    <location>
        <begin position="24"/>
        <end position="34"/>
    </location>
</feature>
<feature type="compositionally biased region" description="Basic and acidic residues" evidence="8">
    <location>
        <begin position="234"/>
        <end position="258"/>
    </location>
</feature>
<dbReference type="EMBL" id="AMGW01000001">
    <property type="protein sequence ID" value="EXJ64054.1"/>
    <property type="molecule type" value="Genomic_DNA"/>
</dbReference>
<evidence type="ECO:0000256" key="4">
    <source>
        <dbReference type="ARBA" id="ARBA00022806"/>
    </source>
</evidence>
<accession>W9X0N0</accession>
<dbReference type="OrthoDB" id="10256233at2759"/>
<dbReference type="VEuPathDB" id="FungiDB:A1O7_00389"/>
<dbReference type="GeneID" id="19175006"/>
<keyword evidence="3" id="KW-0378">Hydrolase</keyword>
<name>W9X0N0_9EURO</name>
<comment type="caution">
    <text evidence="11">The sequence shown here is derived from an EMBL/GenBank/DDBJ whole genome shotgun (WGS) entry which is preliminary data.</text>
</comment>
<organism evidence="11 12">
    <name type="scientific">Cladophialophora yegresii CBS 114405</name>
    <dbReference type="NCBI Taxonomy" id="1182544"/>
    <lineage>
        <taxon>Eukaryota</taxon>
        <taxon>Fungi</taxon>
        <taxon>Dikarya</taxon>
        <taxon>Ascomycota</taxon>
        <taxon>Pezizomycotina</taxon>
        <taxon>Eurotiomycetes</taxon>
        <taxon>Chaetothyriomycetidae</taxon>
        <taxon>Chaetothyriales</taxon>
        <taxon>Herpotrichiellaceae</taxon>
        <taxon>Cladophialophora</taxon>
    </lineage>
</organism>
<dbReference type="Proteomes" id="UP000019473">
    <property type="component" value="Unassembled WGS sequence"/>
</dbReference>
<gene>
    <name evidence="11" type="ORF">A1O7_00389</name>
</gene>
<keyword evidence="5" id="KW-0067">ATP-binding</keyword>
<comment type="catalytic activity">
    <reaction evidence="7">
        <text>ATP + H2O = ADP + phosphate + H(+)</text>
        <dbReference type="Rhea" id="RHEA:13065"/>
        <dbReference type="ChEBI" id="CHEBI:15377"/>
        <dbReference type="ChEBI" id="CHEBI:15378"/>
        <dbReference type="ChEBI" id="CHEBI:30616"/>
        <dbReference type="ChEBI" id="CHEBI:43474"/>
        <dbReference type="ChEBI" id="CHEBI:456216"/>
        <dbReference type="EC" id="3.6.4.13"/>
    </reaction>
</comment>
<evidence type="ECO:0000259" key="10">
    <source>
        <dbReference type="PROSITE" id="PS51194"/>
    </source>
</evidence>
<dbReference type="InterPro" id="IPR011545">
    <property type="entry name" value="DEAD/DEAH_box_helicase_dom"/>
</dbReference>
<dbReference type="PROSITE" id="PS51192">
    <property type="entry name" value="HELICASE_ATP_BIND_1"/>
    <property type="match status" value="1"/>
</dbReference>
<dbReference type="InterPro" id="IPR014001">
    <property type="entry name" value="Helicase_ATP-bd"/>
</dbReference>
<sequence>MALAMRQRRKPSRLTLTQDAGRSGMERKSARKETPGPFAGMNQTVARLPPRPPRAIPSRARMAIKSKIRERTTVVRSSSKPTTRAISSGEEATESAASRKEKKKDKDERPLFHALKMQQTLAPLSYGQRNKLKLQMEKITSFEDLGLMPSVVDAIYTQVLPHLTEYTPTAVQKLAIPALLSKKGEYQKQNAVDAEGKPVPNNKYKTFLLAAETGSGKTLAYLLPVINSVKQQEELDHNEQLEREAQETKDKEERDRNTVFDPDPLDDGSPPPNASMGRPRALILLPSSELITQVTKTVKSMSHTIKYRSAGISSSNTPTVIRNRLFNPAGIDILVSSPHLIASIAKKEPNILSRIQYLVMDEADSLFDRSFAETTCEIIDRAAPSLKQLILCSATIPNSLDKFIDKRFPDCKRIVTPKLHTIPRRVQLGAVDIDRAPYRGDRDLACADVIWTLGKAVHEDLNPKNTVKHILVFVNEREKADQVAQYLVTKGVEAVALTRDTAEQRQAEILSSFTSVEKVDGSSKPAGATTTNPAKKLFRDFVPFDRATTPAPAGSGKTPAKPTRHLPDVKVLVTTDLGSRGVDTLAVRHVVLYDVPHTTIDFVHRLGRMGRMNRRGRGIVLMGGKDRKDIIREVREAMFRGQALI</sequence>
<evidence type="ECO:0000313" key="11">
    <source>
        <dbReference type="EMBL" id="EXJ64054.1"/>
    </source>
</evidence>
<reference evidence="11 12" key="1">
    <citation type="submission" date="2013-03" db="EMBL/GenBank/DDBJ databases">
        <title>The Genome Sequence of Cladophialophora yegresii CBS 114405.</title>
        <authorList>
            <consortium name="The Broad Institute Genomics Platform"/>
            <person name="Cuomo C."/>
            <person name="de Hoog S."/>
            <person name="Gorbushina A."/>
            <person name="Walker B."/>
            <person name="Young S.K."/>
            <person name="Zeng Q."/>
            <person name="Gargeya S."/>
            <person name="Fitzgerald M."/>
            <person name="Haas B."/>
            <person name="Abouelleil A."/>
            <person name="Allen A.W."/>
            <person name="Alvarado L."/>
            <person name="Arachchi H.M."/>
            <person name="Berlin A.M."/>
            <person name="Chapman S.B."/>
            <person name="Gainer-Dewar J."/>
            <person name="Goldberg J."/>
            <person name="Griggs A."/>
            <person name="Gujja S."/>
            <person name="Hansen M."/>
            <person name="Howarth C."/>
            <person name="Imamovic A."/>
            <person name="Ireland A."/>
            <person name="Larimer J."/>
            <person name="McCowan C."/>
            <person name="Murphy C."/>
            <person name="Pearson M."/>
            <person name="Poon T.W."/>
            <person name="Priest M."/>
            <person name="Roberts A."/>
            <person name="Saif S."/>
            <person name="Shea T."/>
            <person name="Sisk P."/>
            <person name="Sykes S."/>
            <person name="Wortman J."/>
            <person name="Nusbaum C."/>
            <person name="Birren B."/>
        </authorList>
    </citation>
    <scope>NUCLEOTIDE SEQUENCE [LARGE SCALE GENOMIC DNA]</scope>
    <source>
        <strain evidence="11 12">CBS 114405</strain>
    </source>
</reference>
<evidence type="ECO:0000256" key="8">
    <source>
        <dbReference type="SAM" id="MobiDB-lite"/>
    </source>
</evidence>
<evidence type="ECO:0000256" key="6">
    <source>
        <dbReference type="ARBA" id="ARBA00022884"/>
    </source>
</evidence>
<keyword evidence="12" id="KW-1185">Reference proteome</keyword>
<evidence type="ECO:0000256" key="3">
    <source>
        <dbReference type="ARBA" id="ARBA00022801"/>
    </source>
</evidence>
<dbReference type="GO" id="GO:0003723">
    <property type="term" value="F:RNA binding"/>
    <property type="evidence" value="ECO:0007669"/>
    <property type="project" value="UniProtKB-KW"/>
</dbReference>
<feature type="region of interest" description="Disordered" evidence="8">
    <location>
        <begin position="1"/>
        <end position="109"/>
    </location>
</feature>
<evidence type="ECO:0000259" key="9">
    <source>
        <dbReference type="PROSITE" id="PS51192"/>
    </source>
</evidence>
<dbReference type="Pfam" id="PF00271">
    <property type="entry name" value="Helicase_C"/>
    <property type="match status" value="1"/>
</dbReference>
<dbReference type="SMART" id="SM00487">
    <property type="entry name" value="DEXDc"/>
    <property type="match status" value="1"/>
</dbReference>
<feature type="domain" description="Helicase ATP-binding" evidence="9">
    <location>
        <begin position="198"/>
        <end position="414"/>
    </location>
</feature>
<dbReference type="PROSITE" id="PS51194">
    <property type="entry name" value="HELICASE_CTER"/>
    <property type="match status" value="1"/>
</dbReference>
<dbReference type="AlphaFoldDB" id="W9X0N0"/>
<keyword evidence="2" id="KW-0547">Nucleotide-binding</keyword>
<dbReference type="HOGENOM" id="CLU_003041_18_0_1"/>
<feature type="compositionally biased region" description="Low complexity" evidence="8">
    <location>
        <begin position="85"/>
        <end position="96"/>
    </location>
</feature>
<keyword evidence="6" id="KW-0694">RNA-binding</keyword>
<dbReference type="InterPro" id="IPR001650">
    <property type="entry name" value="Helicase_C-like"/>
</dbReference>
<dbReference type="GO" id="GO:0003724">
    <property type="term" value="F:RNA helicase activity"/>
    <property type="evidence" value="ECO:0007669"/>
    <property type="project" value="UniProtKB-EC"/>
</dbReference>
<proteinExistence type="predicted"/>
<dbReference type="SUPFAM" id="SSF52540">
    <property type="entry name" value="P-loop containing nucleoside triphosphate hydrolases"/>
    <property type="match status" value="1"/>
</dbReference>
<dbReference type="RefSeq" id="XP_007752621.1">
    <property type="nucleotide sequence ID" value="XM_007754431.1"/>
</dbReference>
<dbReference type="EC" id="3.6.4.13" evidence="1"/>
<dbReference type="eggNOG" id="KOG0335">
    <property type="taxonomic scope" value="Eukaryota"/>
</dbReference>